<protein>
    <recommendedName>
        <fullName evidence="3">GNAT family N-acetyltransferase</fullName>
    </recommendedName>
</protein>
<accession>A0A4V3XLK4</accession>
<dbReference type="Gene3D" id="3.40.630.30">
    <property type="match status" value="1"/>
</dbReference>
<dbReference type="InterPro" id="IPR016181">
    <property type="entry name" value="Acyl_CoA_acyltransferase"/>
</dbReference>
<reference evidence="1 2" key="1">
    <citation type="submission" date="2019-04" db="EMBL/GenBank/DDBJ databases">
        <title>Lewinella litorea sp. nov., isolated from a marine sand.</title>
        <authorList>
            <person name="Yoon J.-H."/>
        </authorList>
    </citation>
    <scope>NUCLEOTIDE SEQUENCE [LARGE SCALE GENOMIC DNA]</scope>
    <source>
        <strain evidence="1 2">HSMS-39</strain>
    </source>
</reference>
<organism evidence="1 2">
    <name type="scientific">Neolewinella litorea</name>
    <dbReference type="NCBI Taxonomy" id="2562452"/>
    <lineage>
        <taxon>Bacteria</taxon>
        <taxon>Pseudomonadati</taxon>
        <taxon>Bacteroidota</taxon>
        <taxon>Saprospiria</taxon>
        <taxon>Saprospirales</taxon>
        <taxon>Lewinellaceae</taxon>
        <taxon>Neolewinella</taxon>
    </lineage>
</organism>
<dbReference type="OrthoDB" id="116151at2"/>
<dbReference type="EMBL" id="SRSF01000001">
    <property type="protein sequence ID" value="THH41243.1"/>
    <property type="molecule type" value="Genomic_DNA"/>
</dbReference>
<evidence type="ECO:0000313" key="2">
    <source>
        <dbReference type="Proteomes" id="UP000308528"/>
    </source>
</evidence>
<evidence type="ECO:0000313" key="1">
    <source>
        <dbReference type="EMBL" id="THH41243.1"/>
    </source>
</evidence>
<sequence>MTDWLDAATDRRWDGLVLDNYRAVLPLPRMRRLGFVPVYVRPPYTQQLGPFGQLLPGDVRALLSAVPFRPQIALPLRAGVPTAEIPKRYRSRVRTNFELDLSRKWPNIAAGFPRKLQAFLRKSSDDCLDTMDPATFVALSEADLAGKPGMQPSQFAALHRLILTAQNAGWGNCHQLREDGELLAAGFFPHFGGRTINLATVTTERGKKRRGTSRLLALVMQRHAGEPGAVFDFEGSEIPGVKAFFAKFGGVDRGYRLVEAGPRGWL</sequence>
<proteinExistence type="predicted"/>
<evidence type="ECO:0008006" key="3">
    <source>
        <dbReference type="Google" id="ProtNLM"/>
    </source>
</evidence>
<name>A0A4V3XLK4_9BACT</name>
<comment type="caution">
    <text evidence="1">The sequence shown here is derived from an EMBL/GenBank/DDBJ whole genome shotgun (WGS) entry which is preliminary data.</text>
</comment>
<dbReference type="Proteomes" id="UP000308528">
    <property type="component" value="Unassembled WGS sequence"/>
</dbReference>
<dbReference type="SUPFAM" id="SSF55729">
    <property type="entry name" value="Acyl-CoA N-acyltransferases (Nat)"/>
    <property type="match status" value="1"/>
</dbReference>
<dbReference type="RefSeq" id="WP_136456069.1">
    <property type="nucleotide sequence ID" value="NZ_SRSF01000001.1"/>
</dbReference>
<dbReference type="AlphaFoldDB" id="A0A4V3XLK4"/>
<gene>
    <name evidence="1" type="ORF">E4021_01200</name>
</gene>
<keyword evidence="2" id="KW-1185">Reference proteome</keyword>